<dbReference type="SUPFAM" id="SSF56436">
    <property type="entry name" value="C-type lectin-like"/>
    <property type="match status" value="1"/>
</dbReference>
<comment type="caution">
    <text evidence="2">The sequence shown here is derived from an EMBL/GenBank/DDBJ whole genome shotgun (WGS) entry which is preliminary data.</text>
</comment>
<gene>
    <name evidence="2" type="ORF">ENR15_24740</name>
</gene>
<evidence type="ECO:0000259" key="1">
    <source>
        <dbReference type="PROSITE" id="PS50041"/>
    </source>
</evidence>
<dbReference type="InterPro" id="IPR010620">
    <property type="entry name" value="SBBP_repeat"/>
</dbReference>
<dbReference type="Gene3D" id="3.10.100.10">
    <property type="entry name" value="Mannose-Binding Protein A, subunit A"/>
    <property type="match status" value="1"/>
</dbReference>
<dbReference type="CDD" id="cd03603">
    <property type="entry name" value="CLECT_VCBS"/>
    <property type="match status" value="1"/>
</dbReference>
<organism evidence="2">
    <name type="scientific">Planktothricoides sp. SpSt-374</name>
    <dbReference type="NCBI Taxonomy" id="2282167"/>
    <lineage>
        <taxon>Bacteria</taxon>
        <taxon>Bacillati</taxon>
        <taxon>Cyanobacteriota</taxon>
        <taxon>Cyanophyceae</taxon>
        <taxon>Oscillatoriophycideae</taxon>
        <taxon>Oscillatoriales</taxon>
        <taxon>Oscillatoriaceae</taxon>
        <taxon>Planktothricoides</taxon>
    </lineage>
</organism>
<dbReference type="EMBL" id="DSPX01000255">
    <property type="protein sequence ID" value="HGG03756.1"/>
    <property type="molecule type" value="Genomic_DNA"/>
</dbReference>
<dbReference type="InterPro" id="IPR016187">
    <property type="entry name" value="CTDL_fold"/>
</dbReference>
<name>A0A7C3VVM0_9CYAN</name>
<dbReference type="SUPFAM" id="SSF141072">
    <property type="entry name" value="CalX-like"/>
    <property type="match status" value="1"/>
</dbReference>
<reference evidence="2" key="1">
    <citation type="journal article" date="2020" name="mSystems">
        <title>Genome- and Community-Level Interaction Insights into Carbon Utilization and Element Cycling Functions of Hydrothermarchaeota in Hydrothermal Sediment.</title>
        <authorList>
            <person name="Zhou Z."/>
            <person name="Liu Y."/>
            <person name="Xu W."/>
            <person name="Pan J."/>
            <person name="Luo Z.H."/>
            <person name="Li M."/>
        </authorList>
    </citation>
    <scope>NUCLEOTIDE SEQUENCE [LARGE SCALE GENOMIC DNA]</scope>
    <source>
        <strain evidence="2">SpSt-374</strain>
    </source>
</reference>
<dbReference type="Pfam" id="PF06739">
    <property type="entry name" value="SBBP"/>
    <property type="match status" value="1"/>
</dbReference>
<dbReference type="InterPro" id="IPR038081">
    <property type="entry name" value="CalX-like_sf"/>
</dbReference>
<dbReference type="PROSITE" id="PS50041">
    <property type="entry name" value="C_TYPE_LECTIN_2"/>
    <property type="match status" value="1"/>
</dbReference>
<dbReference type="AlphaFoldDB" id="A0A7C3VVM0"/>
<dbReference type="Pfam" id="PF00059">
    <property type="entry name" value="Lectin_C"/>
    <property type="match status" value="1"/>
</dbReference>
<dbReference type="InterPro" id="IPR050111">
    <property type="entry name" value="C-type_lectin/snaclec_domain"/>
</dbReference>
<dbReference type="InterPro" id="IPR034007">
    <property type="entry name" value="CTLD_bac"/>
</dbReference>
<accession>A0A7C3VVM0</accession>
<dbReference type="PANTHER" id="PTHR22803">
    <property type="entry name" value="MANNOSE, PHOSPHOLIPASE, LECTIN RECEPTOR RELATED"/>
    <property type="match status" value="1"/>
</dbReference>
<dbReference type="SMART" id="SM00034">
    <property type="entry name" value="CLECT"/>
    <property type="match status" value="1"/>
</dbReference>
<protein>
    <recommendedName>
        <fullName evidence="1">C-type lectin domain-containing protein</fullName>
    </recommendedName>
</protein>
<feature type="domain" description="C-type lectin" evidence="1">
    <location>
        <begin position="159"/>
        <end position="267"/>
    </location>
</feature>
<sequence length="354" mass="37995">MPAGETLVTLPIIALPDDVIEANETLVVNLAAGDYQIGSQPSGHVVIADQNPINRIANEVIGRDVALLPYWTQRWQNGETLAQLRVAIIAAGLDAQGGNETETKIAEIYQDILGRAATSSEIASARSQLETGATLSELRQQLEGADIIDTSSYVYTNPVTGNRYFLTTSDTWLGAQEQAQALGGNLVTIDDAAENQWLVDTFGGGVKWIGLNDSPIYGNTEGNHQWVSGDTATFINWRTAPDNKLHTPEGEDFSETNFGGTPGLWNDAPNQQSVLRRGIVEITAPPLPIPDRSWLPNLLGTVNSDQSRGVVVDNDGNVYIAGGTNGSLDGNINASGINANFADPLPHQIRRSRQ</sequence>
<proteinExistence type="predicted"/>
<evidence type="ECO:0000313" key="2">
    <source>
        <dbReference type="EMBL" id="HGG03756.1"/>
    </source>
</evidence>
<dbReference type="InterPro" id="IPR001304">
    <property type="entry name" value="C-type_lectin-like"/>
</dbReference>
<dbReference type="InterPro" id="IPR016186">
    <property type="entry name" value="C-type_lectin-like/link_sf"/>
</dbReference>